<proteinExistence type="predicted"/>
<evidence type="ECO:0000256" key="1">
    <source>
        <dbReference type="SAM" id="MobiDB-lite"/>
    </source>
</evidence>
<name>A0A9Q8TA35_9PEZI</name>
<evidence type="ECO:0000313" key="2">
    <source>
        <dbReference type="EMBL" id="UQC90896.1"/>
    </source>
</evidence>
<keyword evidence="3" id="KW-1185">Reference proteome</keyword>
<dbReference type="Proteomes" id="UP000830671">
    <property type="component" value="Chromosome 9"/>
</dbReference>
<dbReference type="KEGG" id="clup:CLUP02_16428"/>
<dbReference type="GeneID" id="73350360"/>
<protein>
    <submittedName>
        <fullName evidence="2">Uncharacterized protein</fullName>
    </submittedName>
</protein>
<dbReference type="EMBL" id="CP019481">
    <property type="protein sequence ID" value="UQC90896.1"/>
    <property type="molecule type" value="Genomic_DNA"/>
</dbReference>
<evidence type="ECO:0000313" key="3">
    <source>
        <dbReference type="Proteomes" id="UP000830671"/>
    </source>
</evidence>
<accession>A0A9Q8TA35</accession>
<feature type="region of interest" description="Disordered" evidence="1">
    <location>
        <begin position="1"/>
        <end position="23"/>
    </location>
</feature>
<dbReference type="AlphaFoldDB" id="A0A9Q8TA35"/>
<gene>
    <name evidence="2" type="ORF">CLUP02_16428</name>
</gene>
<sequence>MAEADRRGRSEMPRPKTKRRVPRVSSFCHRNPMSRLQATCCLQRQTGASQARYRHHCAPYLHMSEKPACCHAHVLSSCTHIPQLKQYETVPPRRRTRPQRRPTLELREQERSKGPGEAERVPAAFRRAGSHPSLRPEGTNGAMHAHSFLPSLHKAIFIKPGRPDFMKASCRCHLGMSRELSRFLTSCSQPS</sequence>
<feature type="compositionally biased region" description="Basic and acidic residues" evidence="1">
    <location>
        <begin position="1"/>
        <end position="14"/>
    </location>
</feature>
<organism evidence="2 3">
    <name type="scientific">Colletotrichum lupini</name>
    <dbReference type="NCBI Taxonomy" id="145971"/>
    <lineage>
        <taxon>Eukaryota</taxon>
        <taxon>Fungi</taxon>
        <taxon>Dikarya</taxon>
        <taxon>Ascomycota</taxon>
        <taxon>Pezizomycotina</taxon>
        <taxon>Sordariomycetes</taxon>
        <taxon>Hypocreomycetidae</taxon>
        <taxon>Glomerellales</taxon>
        <taxon>Glomerellaceae</taxon>
        <taxon>Colletotrichum</taxon>
        <taxon>Colletotrichum acutatum species complex</taxon>
    </lineage>
</organism>
<feature type="region of interest" description="Disordered" evidence="1">
    <location>
        <begin position="90"/>
        <end position="123"/>
    </location>
</feature>
<dbReference type="RefSeq" id="XP_049152497.1">
    <property type="nucleotide sequence ID" value="XM_049295350.1"/>
</dbReference>
<reference evidence="2" key="1">
    <citation type="journal article" date="2021" name="Mol. Plant Microbe Interact.">
        <title>Complete Genome Sequence of the Plant-Pathogenic Fungus Colletotrichum lupini.</title>
        <authorList>
            <person name="Baroncelli R."/>
            <person name="Pensec F."/>
            <person name="Da Lio D."/>
            <person name="Boufleur T."/>
            <person name="Vicente I."/>
            <person name="Sarrocco S."/>
            <person name="Picot A."/>
            <person name="Baraldi E."/>
            <person name="Sukno S."/>
            <person name="Thon M."/>
            <person name="Le Floch G."/>
        </authorList>
    </citation>
    <scope>NUCLEOTIDE SEQUENCE</scope>
    <source>
        <strain evidence="2">IMI 504893</strain>
    </source>
</reference>
<feature type="compositionally biased region" description="Basic and acidic residues" evidence="1">
    <location>
        <begin position="102"/>
        <end position="120"/>
    </location>
</feature>